<feature type="transmembrane region" description="Helical" evidence="6">
    <location>
        <begin position="257"/>
        <end position="276"/>
    </location>
</feature>
<evidence type="ECO:0000313" key="8">
    <source>
        <dbReference type="EMBL" id="XBY44848.1"/>
    </source>
</evidence>
<dbReference type="InterPro" id="IPR000620">
    <property type="entry name" value="EamA_dom"/>
</dbReference>
<feature type="transmembrane region" description="Helical" evidence="6">
    <location>
        <begin position="156"/>
        <end position="179"/>
    </location>
</feature>
<proteinExistence type="predicted"/>
<keyword evidence="4 6" id="KW-1133">Transmembrane helix</keyword>
<keyword evidence="3 6" id="KW-0812">Transmembrane</keyword>
<dbReference type="GO" id="GO:0005886">
    <property type="term" value="C:plasma membrane"/>
    <property type="evidence" value="ECO:0007669"/>
    <property type="project" value="UniProtKB-SubCell"/>
</dbReference>
<evidence type="ECO:0000256" key="3">
    <source>
        <dbReference type="ARBA" id="ARBA00022692"/>
    </source>
</evidence>
<dbReference type="RefSeq" id="WP_407049940.1">
    <property type="nucleotide sequence ID" value="NZ_CP158568.1"/>
</dbReference>
<feature type="transmembrane region" description="Helical" evidence="6">
    <location>
        <begin position="227"/>
        <end position="245"/>
    </location>
</feature>
<keyword evidence="2" id="KW-1003">Cell membrane</keyword>
<dbReference type="InterPro" id="IPR050638">
    <property type="entry name" value="AA-Vitamin_Transporters"/>
</dbReference>
<organism evidence="8">
    <name type="scientific">Methyloraptor flagellatus</name>
    <dbReference type="NCBI Taxonomy" id="3162530"/>
    <lineage>
        <taxon>Bacteria</taxon>
        <taxon>Pseudomonadati</taxon>
        <taxon>Pseudomonadota</taxon>
        <taxon>Alphaproteobacteria</taxon>
        <taxon>Hyphomicrobiales</taxon>
        <taxon>Ancalomicrobiaceae</taxon>
        <taxon>Methyloraptor</taxon>
    </lineage>
</organism>
<feature type="transmembrane region" description="Helical" evidence="6">
    <location>
        <begin position="132"/>
        <end position="150"/>
    </location>
</feature>
<feature type="transmembrane region" description="Helical" evidence="6">
    <location>
        <begin position="12"/>
        <end position="29"/>
    </location>
</feature>
<feature type="domain" description="EamA" evidence="7">
    <location>
        <begin position="16"/>
        <end position="148"/>
    </location>
</feature>
<feature type="transmembrane region" description="Helical" evidence="6">
    <location>
        <begin position="104"/>
        <end position="125"/>
    </location>
</feature>
<dbReference type="Pfam" id="PF00892">
    <property type="entry name" value="EamA"/>
    <property type="match status" value="2"/>
</dbReference>
<dbReference type="EMBL" id="CP158568">
    <property type="protein sequence ID" value="XBY44848.1"/>
    <property type="molecule type" value="Genomic_DNA"/>
</dbReference>
<feature type="transmembrane region" description="Helical" evidence="6">
    <location>
        <begin position="77"/>
        <end position="98"/>
    </location>
</feature>
<feature type="domain" description="EamA" evidence="7">
    <location>
        <begin position="164"/>
        <end position="298"/>
    </location>
</feature>
<dbReference type="AlphaFoldDB" id="A0AAU7X9T1"/>
<reference evidence="8" key="1">
    <citation type="submission" date="2024-06" db="EMBL/GenBank/DDBJ databases">
        <title>Methylostella associata gen. nov., sp. nov., a novel Ancalomicrobiaceae-affiliated facultatively methylotrophic bacteria that feed on methanotrophs of the genus Methylococcus.</title>
        <authorList>
            <person name="Saltykova V."/>
            <person name="Danilova O.V."/>
            <person name="Oshkin I.Y."/>
            <person name="Belova S.E."/>
            <person name="Pimenov N.V."/>
            <person name="Dedysh S.N."/>
        </authorList>
    </citation>
    <scope>NUCLEOTIDE SEQUENCE</scope>
    <source>
        <strain evidence="8">S20</strain>
    </source>
</reference>
<feature type="transmembrane region" description="Helical" evidence="6">
    <location>
        <begin position="41"/>
        <end position="62"/>
    </location>
</feature>
<sequence>MTTNAEPAPRGLYQNAYVLLTLTAAMWGANTNAGRLAVGEVSPMALTFLRWIMVVAILALFYRDRLVADWPVLRQRLPYFALMGAGGYTGFNAMFYLAAHYTTAVNLAILQGAIPVFVFVISAVLHGTRIRLGHALGMAATLAGVLIVAGRGDLAVIRHLTFNIGDLMILAACFGYALYTIALTRRPEASGIGIFAAMAGFACLTSVPLVAIEAFEGTLQWPTPKGWAVLAFIALFPSFISQLFYMRGVTLIGPARAGVFANLVPVFGAAFAVALLGEPFGWYHAAGLVLVIGGIVWVQRA</sequence>
<dbReference type="InterPro" id="IPR037185">
    <property type="entry name" value="EmrE-like"/>
</dbReference>
<dbReference type="PANTHER" id="PTHR32322:SF18">
    <property type="entry name" value="S-ADENOSYLMETHIONINE_S-ADENOSYLHOMOCYSTEINE TRANSPORTER"/>
    <property type="match status" value="1"/>
</dbReference>
<dbReference type="SUPFAM" id="SSF103481">
    <property type="entry name" value="Multidrug resistance efflux transporter EmrE"/>
    <property type="match status" value="2"/>
</dbReference>
<evidence type="ECO:0000256" key="6">
    <source>
        <dbReference type="SAM" id="Phobius"/>
    </source>
</evidence>
<protein>
    <submittedName>
        <fullName evidence="8">DMT family transporter</fullName>
    </submittedName>
</protein>
<evidence type="ECO:0000259" key="7">
    <source>
        <dbReference type="Pfam" id="PF00892"/>
    </source>
</evidence>
<evidence type="ECO:0000256" key="5">
    <source>
        <dbReference type="ARBA" id="ARBA00023136"/>
    </source>
</evidence>
<name>A0AAU7X9T1_9HYPH</name>
<feature type="transmembrane region" description="Helical" evidence="6">
    <location>
        <begin position="191"/>
        <end position="215"/>
    </location>
</feature>
<gene>
    <name evidence="8" type="ORF">ABS361_00615</name>
</gene>
<accession>A0AAU7X9T1</accession>
<dbReference type="PANTHER" id="PTHR32322">
    <property type="entry name" value="INNER MEMBRANE TRANSPORTER"/>
    <property type="match status" value="1"/>
</dbReference>
<keyword evidence="5 6" id="KW-0472">Membrane</keyword>
<comment type="subcellular location">
    <subcellularLocation>
        <location evidence="1">Cell membrane</location>
        <topology evidence="1">Multi-pass membrane protein</topology>
    </subcellularLocation>
</comment>
<evidence type="ECO:0000256" key="1">
    <source>
        <dbReference type="ARBA" id="ARBA00004651"/>
    </source>
</evidence>
<evidence type="ECO:0000256" key="4">
    <source>
        <dbReference type="ARBA" id="ARBA00022989"/>
    </source>
</evidence>
<feature type="transmembrane region" description="Helical" evidence="6">
    <location>
        <begin position="282"/>
        <end position="298"/>
    </location>
</feature>
<evidence type="ECO:0000256" key="2">
    <source>
        <dbReference type="ARBA" id="ARBA00022475"/>
    </source>
</evidence>
<dbReference type="KEGG" id="mflg:ABS361_00615"/>